<dbReference type="InterPro" id="IPR000719">
    <property type="entry name" value="Prot_kinase_dom"/>
</dbReference>
<feature type="region of interest" description="Disordered" evidence="7">
    <location>
        <begin position="274"/>
        <end position="300"/>
    </location>
</feature>
<feature type="domain" description="Protein kinase" evidence="8">
    <location>
        <begin position="12"/>
        <end position="273"/>
    </location>
</feature>
<dbReference type="PANTHER" id="PTHR43289:SF6">
    <property type="entry name" value="SERINE_THREONINE-PROTEIN KINASE NEKL-3"/>
    <property type="match status" value="1"/>
</dbReference>
<dbReference type="Gene3D" id="1.10.510.10">
    <property type="entry name" value="Transferase(Phosphotransferase) domain 1"/>
    <property type="match status" value="1"/>
</dbReference>
<dbReference type="Gene3D" id="3.30.200.20">
    <property type="entry name" value="Phosphorylase Kinase, domain 1"/>
    <property type="match status" value="1"/>
</dbReference>
<gene>
    <name evidence="9" type="ORF">JOE42_003062</name>
</gene>
<evidence type="ECO:0000256" key="2">
    <source>
        <dbReference type="ARBA" id="ARBA00022527"/>
    </source>
</evidence>
<evidence type="ECO:0000313" key="9">
    <source>
        <dbReference type="EMBL" id="MBM7416329.1"/>
    </source>
</evidence>
<proteinExistence type="predicted"/>
<keyword evidence="2" id="KW-0723">Serine/threonine-protein kinase</keyword>
<dbReference type="Pfam" id="PF00069">
    <property type="entry name" value="Pkinase"/>
    <property type="match status" value="1"/>
</dbReference>
<comment type="caution">
    <text evidence="9">The sequence shown here is derived from an EMBL/GenBank/DDBJ whole genome shotgun (WGS) entry which is preliminary data.</text>
</comment>
<dbReference type="CDD" id="cd14014">
    <property type="entry name" value="STKc_PknB_like"/>
    <property type="match status" value="1"/>
</dbReference>
<keyword evidence="10" id="KW-1185">Reference proteome</keyword>
<evidence type="ECO:0000259" key="8">
    <source>
        <dbReference type="PROSITE" id="PS50011"/>
    </source>
</evidence>
<evidence type="ECO:0000256" key="5">
    <source>
        <dbReference type="ARBA" id="ARBA00022777"/>
    </source>
</evidence>
<dbReference type="SUPFAM" id="SSF56112">
    <property type="entry name" value="Protein kinase-like (PK-like)"/>
    <property type="match status" value="1"/>
</dbReference>
<evidence type="ECO:0000313" key="10">
    <source>
        <dbReference type="Proteomes" id="UP000703038"/>
    </source>
</evidence>
<dbReference type="GO" id="GO:0004674">
    <property type="term" value="F:protein serine/threonine kinase activity"/>
    <property type="evidence" value="ECO:0007669"/>
    <property type="project" value="UniProtKB-EC"/>
</dbReference>
<dbReference type="Proteomes" id="UP000703038">
    <property type="component" value="Unassembled WGS sequence"/>
</dbReference>
<dbReference type="PANTHER" id="PTHR43289">
    <property type="entry name" value="MITOGEN-ACTIVATED PROTEIN KINASE KINASE KINASE 20-RELATED"/>
    <property type="match status" value="1"/>
</dbReference>
<dbReference type="PROSITE" id="PS00108">
    <property type="entry name" value="PROTEIN_KINASE_ST"/>
    <property type="match status" value="1"/>
</dbReference>
<reference evidence="9 10" key="1">
    <citation type="submission" date="2021-01" db="EMBL/GenBank/DDBJ databases">
        <title>Genomics of switchgrass bacterial isolates.</title>
        <authorList>
            <person name="Shade A."/>
        </authorList>
    </citation>
    <scope>NUCLEOTIDE SEQUENCE [LARGE SCALE GENOMIC DNA]</scope>
    <source>
        <strain evidence="9 10">PvP111</strain>
    </source>
</reference>
<evidence type="ECO:0000256" key="3">
    <source>
        <dbReference type="ARBA" id="ARBA00022679"/>
    </source>
</evidence>
<evidence type="ECO:0000256" key="4">
    <source>
        <dbReference type="ARBA" id="ARBA00022741"/>
    </source>
</evidence>
<dbReference type="EMBL" id="JAFBBK010000001">
    <property type="protein sequence ID" value="MBM7416329.1"/>
    <property type="molecule type" value="Genomic_DNA"/>
</dbReference>
<organism evidence="9 10">
    <name type="scientific">Rhodococcoides corynebacterioides</name>
    <dbReference type="NCBI Taxonomy" id="53972"/>
    <lineage>
        <taxon>Bacteria</taxon>
        <taxon>Bacillati</taxon>
        <taxon>Actinomycetota</taxon>
        <taxon>Actinomycetes</taxon>
        <taxon>Mycobacteriales</taxon>
        <taxon>Nocardiaceae</taxon>
        <taxon>Rhodococcoides</taxon>
    </lineage>
</organism>
<dbReference type="SMART" id="SM00220">
    <property type="entry name" value="S_TKc"/>
    <property type="match status" value="1"/>
</dbReference>
<accession>A0ABS2KWM0</accession>
<protein>
    <recommendedName>
        <fullName evidence="1">non-specific serine/threonine protein kinase</fullName>
        <ecNumber evidence="1">2.7.11.1</ecNumber>
    </recommendedName>
</protein>
<sequence>MVLRPGSEFAGFRVERLLGHGGTAEVYLARRGSAPPETLKILRADAPRDAFETEVRIGSLLQHPNIVAAHDHGEFHGRPWMSMRHVDGYSAARLVARGQIPLDVHRAARIVDGVASALDHAHGLGIVHRDVKPANVLLSTDTDDREQILLSDWGIARLTNSPTPLVSDDGTVLTSIGYAAPELLRGDTLTARTDIYALGATLVELLTGRPPFPLATPFAVMDAQLRRTPPSVSSRRADLPTRLDAVVQRAMAKEPADRFGSCHDLSVAVARALRDHTPPEPDRPPAFPLPEPGRRWYRRR</sequence>
<dbReference type="PROSITE" id="PS50011">
    <property type="entry name" value="PROTEIN_KINASE_DOM"/>
    <property type="match status" value="1"/>
</dbReference>
<keyword evidence="3 9" id="KW-0808">Transferase</keyword>
<keyword evidence="4" id="KW-0547">Nucleotide-binding</keyword>
<evidence type="ECO:0000256" key="1">
    <source>
        <dbReference type="ARBA" id="ARBA00012513"/>
    </source>
</evidence>
<keyword evidence="5 9" id="KW-0418">Kinase</keyword>
<evidence type="ECO:0000256" key="7">
    <source>
        <dbReference type="SAM" id="MobiDB-lite"/>
    </source>
</evidence>
<dbReference type="EC" id="2.7.11.1" evidence="1"/>
<keyword evidence="6" id="KW-0067">ATP-binding</keyword>
<dbReference type="InterPro" id="IPR008271">
    <property type="entry name" value="Ser/Thr_kinase_AS"/>
</dbReference>
<dbReference type="InterPro" id="IPR011009">
    <property type="entry name" value="Kinase-like_dom_sf"/>
</dbReference>
<feature type="compositionally biased region" description="Basic and acidic residues" evidence="7">
    <location>
        <begin position="274"/>
        <end position="283"/>
    </location>
</feature>
<name>A0ABS2KWM0_9NOCA</name>
<evidence type="ECO:0000256" key="6">
    <source>
        <dbReference type="ARBA" id="ARBA00022840"/>
    </source>
</evidence>
<dbReference type="RefSeq" id="WP_204869159.1">
    <property type="nucleotide sequence ID" value="NZ_JAFBBK010000001.1"/>
</dbReference>